<dbReference type="PANTHER" id="PTHR13144:SF0">
    <property type="entry name" value="PROTEIN TEX261"/>
    <property type="match status" value="1"/>
</dbReference>
<name>A0A7G2CTF0_9TRYP</name>
<evidence type="ECO:0000256" key="4">
    <source>
        <dbReference type="ARBA" id="ARBA00022989"/>
    </source>
</evidence>
<protein>
    <submittedName>
        <fullName evidence="7">Transmembrane adaptor Erv26, putative</fullName>
    </submittedName>
</protein>
<dbReference type="Pfam" id="PF04148">
    <property type="entry name" value="Erv26"/>
    <property type="match status" value="1"/>
</dbReference>
<evidence type="ECO:0000313" key="7">
    <source>
        <dbReference type="EMBL" id="CAD2221502.1"/>
    </source>
</evidence>
<evidence type="ECO:0000256" key="5">
    <source>
        <dbReference type="ARBA" id="ARBA00023136"/>
    </source>
</evidence>
<accession>A0A7G2CTF0</accession>
<dbReference type="GO" id="GO:0097020">
    <property type="term" value="F:COPII receptor activity"/>
    <property type="evidence" value="ECO:0007669"/>
    <property type="project" value="InterPro"/>
</dbReference>
<keyword evidence="8" id="KW-1185">Reference proteome</keyword>
<reference evidence="7 8" key="1">
    <citation type="submission" date="2020-08" db="EMBL/GenBank/DDBJ databases">
        <authorList>
            <person name="Newling K."/>
            <person name="Davey J."/>
            <person name="Forrester S."/>
        </authorList>
    </citation>
    <scope>NUCLEOTIDE SEQUENCE [LARGE SCALE GENOMIC DNA]</scope>
    <source>
        <strain evidence="8">Crithidia deanei Carvalho (ATCC PRA-265)</strain>
    </source>
</reference>
<comment type="similarity">
    <text evidence="2">Belongs to the SVP26 family.</text>
</comment>
<dbReference type="AlphaFoldDB" id="A0A7G2CTF0"/>
<sequence>MTFSPFSLCILFATALLAAVLVASVAVLLVVLADFAEENAYLFRNALKVLLVVNVVVHISILCVDGISVVASVLSILLNVLYAVYLKDFPYVPFKKNSLPLLAATATGAVAESLLWFWKLSSDATYYYNMTSWSLISFLLFLWLVPLLLVVSVSVEDDRLPGFATRSGRKL</sequence>
<dbReference type="GO" id="GO:0030134">
    <property type="term" value="C:COPII-coated ER to Golgi transport vesicle"/>
    <property type="evidence" value="ECO:0007669"/>
    <property type="project" value="TreeGrafter"/>
</dbReference>
<dbReference type="EMBL" id="LR877165">
    <property type="protein sequence ID" value="CAD2221502.1"/>
    <property type="molecule type" value="Genomic_DNA"/>
</dbReference>
<dbReference type="GO" id="GO:0006888">
    <property type="term" value="P:endoplasmic reticulum to Golgi vesicle-mediated transport"/>
    <property type="evidence" value="ECO:0007669"/>
    <property type="project" value="InterPro"/>
</dbReference>
<keyword evidence="3 6" id="KW-0812">Transmembrane</keyword>
<dbReference type="VEuPathDB" id="TriTrypDB:ADEAN_000903400"/>
<dbReference type="PANTHER" id="PTHR13144">
    <property type="entry name" value="TEX261 PROTEIN"/>
    <property type="match status" value="1"/>
</dbReference>
<comment type="subcellular location">
    <subcellularLocation>
        <location evidence="1">Membrane</location>
        <topology evidence="1">Multi-pass membrane protein</topology>
    </subcellularLocation>
</comment>
<feature type="transmembrane region" description="Helical" evidence="6">
    <location>
        <begin position="130"/>
        <end position="151"/>
    </location>
</feature>
<organism evidence="7 8">
    <name type="scientific">Angomonas deanei</name>
    <dbReference type="NCBI Taxonomy" id="59799"/>
    <lineage>
        <taxon>Eukaryota</taxon>
        <taxon>Discoba</taxon>
        <taxon>Euglenozoa</taxon>
        <taxon>Kinetoplastea</taxon>
        <taxon>Metakinetoplastina</taxon>
        <taxon>Trypanosomatida</taxon>
        <taxon>Trypanosomatidae</taxon>
        <taxon>Strigomonadinae</taxon>
        <taxon>Angomonas</taxon>
    </lineage>
</organism>
<evidence type="ECO:0000256" key="1">
    <source>
        <dbReference type="ARBA" id="ARBA00004141"/>
    </source>
</evidence>
<feature type="transmembrane region" description="Helical" evidence="6">
    <location>
        <begin position="57"/>
        <end position="86"/>
    </location>
</feature>
<dbReference type="Proteomes" id="UP000515908">
    <property type="component" value="Chromosome 21"/>
</dbReference>
<evidence type="ECO:0000256" key="3">
    <source>
        <dbReference type="ARBA" id="ARBA00022692"/>
    </source>
</evidence>
<evidence type="ECO:0000313" key="8">
    <source>
        <dbReference type="Proteomes" id="UP000515908"/>
    </source>
</evidence>
<dbReference type="InterPro" id="IPR007277">
    <property type="entry name" value="Svp26/Tex261"/>
</dbReference>
<dbReference type="GO" id="GO:0000139">
    <property type="term" value="C:Golgi membrane"/>
    <property type="evidence" value="ECO:0007669"/>
    <property type="project" value="TreeGrafter"/>
</dbReference>
<dbReference type="GO" id="GO:0005789">
    <property type="term" value="C:endoplasmic reticulum membrane"/>
    <property type="evidence" value="ECO:0007669"/>
    <property type="project" value="TreeGrafter"/>
</dbReference>
<keyword evidence="4 6" id="KW-1133">Transmembrane helix</keyword>
<evidence type="ECO:0000256" key="2">
    <source>
        <dbReference type="ARBA" id="ARBA00008096"/>
    </source>
</evidence>
<gene>
    <name evidence="7" type="ORF">ADEAN_000903400</name>
</gene>
<keyword evidence="5 6" id="KW-0472">Membrane</keyword>
<feature type="transmembrane region" description="Helical" evidence="6">
    <location>
        <begin position="98"/>
        <end position="118"/>
    </location>
</feature>
<evidence type="ECO:0000256" key="6">
    <source>
        <dbReference type="SAM" id="Phobius"/>
    </source>
</evidence>
<proteinExistence type="inferred from homology"/>